<dbReference type="Pfam" id="PF13195">
    <property type="entry name" value="DUF4011"/>
    <property type="match status" value="1"/>
</dbReference>
<feature type="compositionally biased region" description="Low complexity" evidence="1">
    <location>
        <begin position="330"/>
        <end position="356"/>
    </location>
</feature>
<dbReference type="Proteomes" id="UP000595374">
    <property type="component" value="Chromosome"/>
</dbReference>
<evidence type="ECO:0000259" key="2">
    <source>
        <dbReference type="Pfam" id="PF18741"/>
    </source>
</evidence>
<feature type="region of interest" description="Disordered" evidence="1">
    <location>
        <begin position="245"/>
        <end position="607"/>
    </location>
</feature>
<dbReference type="SUPFAM" id="SSF52540">
    <property type="entry name" value="P-loop containing nucleoside triphosphate hydrolases"/>
    <property type="match status" value="1"/>
</dbReference>
<dbReference type="InterPro" id="IPR025103">
    <property type="entry name" value="DUF4011"/>
</dbReference>
<feature type="compositionally biased region" description="Low complexity" evidence="1">
    <location>
        <begin position="557"/>
        <end position="607"/>
    </location>
</feature>
<evidence type="ECO:0000313" key="4">
    <source>
        <dbReference type="Proteomes" id="UP000595374"/>
    </source>
</evidence>
<feature type="compositionally biased region" description="Polar residues" evidence="1">
    <location>
        <begin position="314"/>
        <end position="329"/>
    </location>
</feature>
<dbReference type="RefSeq" id="WP_198499551.1">
    <property type="nucleotide sequence ID" value="NZ_CP065989.1"/>
</dbReference>
<dbReference type="Gene3D" id="3.40.50.300">
    <property type="entry name" value="P-loop containing nucleotide triphosphate hydrolases"/>
    <property type="match status" value="2"/>
</dbReference>
<feature type="compositionally biased region" description="Low complexity" evidence="1">
    <location>
        <begin position="500"/>
        <end position="511"/>
    </location>
</feature>
<feature type="compositionally biased region" description="Low complexity" evidence="1">
    <location>
        <begin position="421"/>
        <end position="436"/>
    </location>
</feature>
<reference evidence="3 4" key="1">
    <citation type="submission" date="2020-12" db="EMBL/GenBank/DDBJ databases">
        <title>FDA dAtabase for Regulatory Grade micrObial Sequences (FDA-ARGOS): Supporting development and validation of Infectious Disease Dx tests.</title>
        <authorList>
            <person name="Sproer C."/>
            <person name="Gronow S."/>
            <person name="Severitt S."/>
            <person name="Schroder I."/>
            <person name="Tallon L."/>
            <person name="Sadzewicz L."/>
            <person name="Zhao X."/>
            <person name="Boylan J."/>
            <person name="Ott S."/>
            <person name="Bowen H."/>
            <person name="Vavikolanu K."/>
            <person name="Mehta A."/>
            <person name="Aluvathingal J."/>
            <person name="Nadendla S."/>
            <person name="Lowell S."/>
            <person name="Myers T."/>
            <person name="Yan Y."/>
            <person name="Sichtig H."/>
        </authorList>
    </citation>
    <scope>NUCLEOTIDE SEQUENCE [LARGE SCALE GENOMIC DNA]</scope>
    <source>
        <strain evidence="3 4">FDAARGOS_990</strain>
    </source>
</reference>
<evidence type="ECO:0000256" key="1">
    <source>
        <dbReference type="SAM" id="MobiDB-lite"/>
    </source>
</evidence>
<feature type="region of interest" description="Disordered" evidence="1">
    <location>
        <begin position="1727"/>
        <end position="1786"/>
    </location>
</feature>
<dbReference type="InterPro" id="IPR027417">
    <property type="entry name" value="P-loop_NTPase"/>
</dbReference>
<feature type="compositionally biased region" description="Basic and acidic residues" evidence="1">
    <location>
        <begin position="1775"/>
        <end position="1786"/>
    </location>
</feature>
<sequence length="1786" mass="187777">MPDSVVDDQYPELGGAFAEWKQQAAHLGGRDTMLHFRDSRDGSIDLSGAHPSGLAQLLAGRPTRLSSLIRDHEILADARRRARSIRSKAEQLDNERGIRTAHLAIGFASWTEKDSKYKFNAPVVLRHITLVPRGSRVEDYEIVLGNEITINPALVRHLAEVYDLEVPVDDWVDATGGPHGFDPGPALDRLGELAQSVPGLRINHRFIVSTFANIASSFTGDYLPTQHPILRALAGDAEVRGQFGGGVTVPCRTPRSAAPSGRDASGATSAASTTAPGSVDASATGDDATDTAATGADSDAAGSSETADRAAEKSPTTGSAPSGASPATGTDSTTATNADVTTAANAEEGAASASRRTAGKSDGDDAASSTDADKPDVGKQEASKPGADKQGAGKKPKSDTTASVKADATESTTTAGKASDADGAPTSASGGDSSAARSDRAADDRAADARATDDQTTGDRASGAATTSGSTTADSTTADSDTSGSAATPDETTGSPKKMATGTDAATGADAATDRSDAAATTTAAPGASAQAGKTSEAGDDTGEPTVPITSAESTGAAPQAADSAPRAVGSAAQAGSTPAAGSAPAGSTARPGSTTTGTDTATGTPAGEEFVPAALQEPVTPLPDRKPQEEFLVIDVDGDQQAVVDAAVSGRSVVVDTPPGTGATQVAVAVATTLAHTGKSVLFLAQTSDALDDFSARLGEVGLSDFAVDTREGADHIKRQLIGLIGSAERAERPDLAGLLGELNEQRATLSDHVASLHRRRAPWDVSVYETMQHLAELTSGDDSPQTGVRFGDDILEASDDRRTALRGKLGELASLGAFTLDVEDTVWFGADLKSVDEAEAARTVAERLGRTLPDLVAAVEPVLAKAKLNPRRNLDDWSRAIKVLLRVRTTLDRFAPDVYDHRLDDLIAATGSSEYRTERGVEMGMLQRKRLKKSAQEFLRPGAEVPDLHAALIDVRAQRVILRDLAGHDGRPQIPRGVLEADEILQGVEADVAKLAPVLETTPDGGDLGGMLIEELQARAEAMGGDSENLADLPERSRLQRELSAEGMSDLMTDLRRRKVENHLVGPEFDLAYWASVLQTMASEDPQIGRHDGAALHRVAEGFRDNDRAFVAAGAGRLRFNHAQAWKRAIDADPIAAGVIKQELLSPHTSVQRMSTKAPDLLTTLAPVWMASPYTVPELFAALPLFDAVVIADGGRLSVADVVPGITRARQVISLGDSRLLGPRSFSIAVDRWGADDGDHPDSVQDRLGEFLPRMNLSNSYRLSPVGLIDLANRHFYDSTISTLPTAHTGEGTGLEFSYVSEGRGPTDIGTGRVESPDAEVKRVVELVLKHARTRSRESLAVVALTPHHAQRIATAISRAMKDLPYVAAFFNDPGKEPFVVTDAERVQGMSRDAVIFSLGYGRTVHGRVIPDFGPLSGPDGDRILAAVVTRARKRLTVVSSIESDDFDEAKLTGGATLLPKLFEEIAAGGVRQPGPHGEIYDPLFNDIADRLLQLGVVAHEHYNGIDLAVANSAEDEHGMIIAVSGDGPDYASIRSLRQRDRVVPEQLERRGWKFMRVWSTDAFVDPQAETEKVFDAWKATVETMSPQAVLNAARAASVVVGRTGSRPKLVPGLPMHKYSDEGLDAMIDWIQSDAVVRGDGEIKELLRTALAQKGSSPRGETQLQAAVDRYRQRHAQAKKVTGAEVFIPTADARGPVEGEVIPSFDTGQIRAESLRDAGLIDAEADAPAASDPAVVDRASDASADSGSDVTDESRSDAESTTASAEDGAADSRSGERDRSDEQS</sequence>
<feature type="domain" description="Restriction endonuclease type II-like" evidence="2">
    <location>
        <begin position="1491"/>
        <end position="1578"/>
    </location>
</feature>
<name>A0A7T3ZZD2_9MICO</name>
<protein>
    <submittedName>
        <fullName evidence="3">DUF4011 domain-containing protein</fullName>
    </submittedName>
</protein>
<dbReference type="InterPro" id="IPR049468">
    <property type="entry name" value="Restrct_endonuc-II-like_dom"/>
</dbReference>
<feature type="compositionally biased region" description="Basic and acidic residues" evidence="1">
    <location>
        <begin position="371"/>
        <end position="382"/>
    </location>
</feature>
<feature type="compositionally biased region" description="Low complexity" evidence="1">
    <location>
        <begin position="260"/>
        <end position="305"/>
    </location>
</feature>
<feature type="compositionally biased region" description="Low complexity" evidence="1">
    <location>
        <begin position="1728"/>
        <end position="1751"/>
    </location>
</feature>
<evidence type="ECO:0000313" key="3">
    <source>
        <dbReference type="EMBL" id="QQB14486.1"/>
    </source>
</evidence>
<dbReference type="EMBL" id="CP065989">
    <property type="protein sequence ID" value="QQB14486.1"/>
    <property type="molecule type" value="Genomic_DNA"/>
</dbReference>
<organism evidence="3 4">
    <name type="scientific">Brevibacterium casei</name>
    <dbReference type="NCBI Taxonomy" id="33889"/>
    <lineage>
        <taxon>Bacteria</taxon>
        <taxon>Bacillati</taxon>
        <taxon>Actinomycetota</taxon>
        <taxon>Actinomycetes</taxon>
        <taxon>Micrococcales</taxon>
        <taxon>Brevibacteriaceae</taxon>
        <taxon>Brevibacterium</taxon>
    </lineage>
</organism>
<feature type="compositionally biased region" description="Basic and acidic residues" evidence="1">
    <location>
        <begin position="437"/>
        <end position="453"/>
    </location>
</feature>
<feature type="compositionally biased region" description="Polar residues" evidence="1">
    <location>
        <begin position="399"/>
        <end position="416"/>
    </location>
</feature>
<feature type="compositionally biased region" description="Low complexity" evidence="1">
    <location>
        <begin position="518"/>
        <end position="533"/>
    </location>
</feature>
<accession>A0A7T3ZZD2</accession>
<feature type="compositionally biased region" description="Low complexity" evidence="1">
    <location>
        <begin position="454"/>
        <end position="488"/>
    </location>
</feature>
<gene>
    <name evidence="3" type="ORF">I6H47_00260</name>
</gene>
<proteinExistence type="predicted"/>
<dbReference type="Pfam" id="PF18741">
    <property type="entry name" value="MTES_1575"/>
    <property type="match status" value="1"/>
</dbReference>